<feature type="domain" description="DUF2207" evidence="4">
    <location>
        <begin position="30"/>
        <end position="212"/>
    </location>
</feature>
<dbReference type="EMBL" id="CP011102">
    <property type="protein sequence ID" value="AQY51583.1"/>
    <property type="molecule type" value="Genomic_DNA"/>
</dbReference>
<protein>
    <recommendedName>
        <fullName evidence="8">DUF2207 domain-containing protein</fullName>
    </recommendedName>
</protein>
<feature type="region of interest" description="Disordered" evidence="1">
    <location>
        <begin position="593"/>
        <end position="616"/>
    </location>
</feature>
<evidence type="ECO:0000259" key="4">
    <source>
        <dbReference type="Pfam" id="PF09972"/>
    </source>
</evidence>
<feature type="transmembrane region" description="Helical" evidence="2">
    <location>
        <begin position="453"/>
        <end position="474"/>
    </location>
</feature>
<keyword evidence="3" id="KW-0732">Signal</keyword>
<dbReference type="Pfam" id="PF09972">
    <property type="entry name" value="DUF2207"/>
    <property type="match status" value="1"/>
</dbReference>
<feature type="transmembrane region" description="Helical" evidence="2">
    <location>
        <begin position="252"/>
        <end position="274"/>
    </location>
</feature>
<dbReference type="RefSeq" id="WP_036061619.1">
    <property type="nucleotide sequence ID" value="NZ_CP011102.1"/>
</dbReference>
<dbReference type="KEGG" id="lwi:UE46_11430"/>
<accession>A0A1S7FVY6</accession>
<feature type="domain" description="Predicted membrane protein YciQ-like C-terminal" evidence="5">
    <location>
        <begin position="286"/>
        <end position="531"/>
    </location>
</feature>
<keyword evidence="2" id="KW-0812">Transmembrane</keyword>
<evidence type="ECO:0000259" key="5">
    <source>
        <dbReference type="Pfam" id="PF20990"/>
    </source>
</evidence>
<dbReference type="InterPro" id="IPR018702">
    <property type="entry name" value="DUF2207"/>
</dbReference>
<evidence type="ECO:0000313" key="6">
    <source>
        <dbReference type="EMBL" id="AQY51583.1"/>
    </source>
</evidence>
<feature type="chain" id="PRO_5010570586" description="DUF2207 domain-containing protein" evidence="3">
    <location>
        <begin position="26"/>
        <end position="616"/>
    </location>
</feature>
<sequence>MKTKIILFFSLLFAILVTFHLPVSADRSFTIPNYENYVQIQQNGTAIITENVRYDFDGSFNGATMDIDTSGLPDITDLQVFVDGTPFVKSDSGKTGTFKADYDSNDTLKIRVYSPTDTATKEFVYQYTLKNAVTSYNDTAEFNRKLVGKNWEETLDRVAITITLPKETQNGELQAWAHGPLDGNISLQDNKIVKLYADNVKPGQFVEAHVIFPNNIVPSNQNIQAIDKKADIQAQEAKLAEQANTKRALTKWIFYGGSILMLLFTIITLIRIYVKFIQPKKAVFQDRYFHDIPTDMSPAVMNKLIYSKLGAKDIVATIMDLVRKRQLTIEELPDPSGNKKKATFIISRVPVPSPNTLLNHEQTLIKWLLDKVGDGEKVTLKEINSYAKKNSKAFTSSFSSWKRAVEKETKTYRYINKSATSKANKLLSSASLINFLIGLGLVLFSIFTSNFSIFALIIGVLSFAIIIVFSATLLPVKHQKGAEEFAKWHAFKRYIKDVGNLDIADVGSIAIWDHYLSYAISLGLTKEVLKAASIHFTPEQVQQHSGLLYYYYGGAMLGSVNHANMDTAFAESFQNSFESSFSGALASSTSSTTGSGGGFSGGSSGGGGGGSGGGAF</sequence>
<keyword evidence="2" id="KW-0472">Membrane</keyword>
<keyword evidence="7" id="KW-1185">Reference proteome</keyword>
<name>A0A1S7FVY6_9LIST</name>
<reference evidence="7" key="1">
    <citation type="submission" date="2015-03" db="EMBL/GenBank/DDBJ databases">
        <authorList>
            <person name="Ferrari E."/>
            <person name="Walter M.C."/>
            <person name="Huptas C."/>
            <person name="Scherer S."/>
            <person name="Mueller-Herbst S."/>
        </authorList>
    </citation>
    <scope>NUCLEOTIDE SEQUENCE [LARGE SCALE GENOMIC DNA]</scope>
    <source>
        <strain evidence="7">LWP01</strain>
    </source>
</reference>
<organism evidence="6 7">
    <name type="scientific">Listeria weihenstephanensis</name>
    <dbReference type="NCBI Taxonomy" id="1006155"/>
    <lineage>
        <taxon>Bacteria</taxon>
        <taxon>Bacillati</taxon>
        <taxon>Bacillota</taxon>
        <taxon>Bacilli</taxon>
        <taxon>Bacillales</taxon>
        <taxon>Listeriaceae</taxon>
        <taxon>Listeria</taxon>
    </lineage>
</organism>
<evidence type="ECO:0000256" key="3">
    <source>
        <dbReference type="SAM" id="SignalP"/>
    </source>
</evidence>
<gene>
    <name evidence="6" type="ORF">UE46_11430</name>
</gene>
<feature type="compositionally biased region" description="Gly residues" evidence="1">
    <location>
        <begin position="594"/>
        <end position="616"/>
    </location>
</feature>
<evidence type="ECO:0000256" key="1">
    <source>
        <dbReference type="SAM" id="MobiDB-lite"/>
    </source>
</evidence>
<dbReference type="Proteomes" id="UP000223060">
    <property type="component" value="Chromosome"/>
</dbReference>
<feature type="transmembrane region" description="Helical" evidence="2">
    <location>
        <begin position="426"/>
        <end position="447"/>
    </location>
</feature>
<keyword evidence="2" id="KW-1133">Transmembrane helix</keyword>
<evidence type="ECO:0008006" key="8">
    <source>
        <dbReference type="Google" id="ProtNLM"/>
    </source>
</evidence>
<evidence type="ECO:0000256" key="2">
    <source>
        <dbReference type="SAM" id="Phobius"/>
    </source>
</evidence>
<dbReference type="AlphaFoldDB" id="A0A1S7FVY6"/>
<dbReference type="Pfam" id="PF20990">
    <property type="entry name" value="DUF2207_C"/>
    <property type="match status" value="1"/>
</dbReference>
<proteinExistence type="predicted"/>
<evidence type="ECO:0000313" key="7">
    <source>
        <dbReference type="Proteomes" id="UP000223060"/>
    </source>
</evidence>
<feature type="signal peptide" evidence="3">
    <location>
        <begin position="1"/>
        <end position="25"/>
    </location>
</feature>
<dbReference type="InterPro" id="IPR048389">
    <property type="entry name" value="YciQ-like_C"/>
</dbReference>